<dbReference type="Proteomes" id="UP000284824">
    <property type="component" value="Unassembled WGS sequence"/>
</dbReference>
<dbReference type="EMBL" id="SAUN01000001">
    <property type="protein sequence ID" value="RVX42609.1"/>
    <property type="molecule type" value="Genomic_DNA"/>
</dbReference>
<name>A0A438MA59_9ACTN</name>
<keyword evidence="2" id="KW-1185">Reference proteome</keyword>
<dbReference type="AlphaFoldDB" id="A0A438MA59"/>
<reference evidence="1 2" key="1">
    <citation type="submission" date="2019-01" db="EMBL/GenBank/DDBJ databases">
        <title>Sequencing the genomes of 1000 actinobacteria strains.</title>
        <authorList>
            <person name="Klenk H.-P."/>
        </authorList>
    </citation>
    <scope>NUCLEOTIDE SEQUENCE [LARGE SCALE GENOMIC DNA]</scope>
    <source>
        <strain evidence="1 2">DSM 43925</strain>
    </source>
</reference>
<sequence length="73" mass="7613">MVGACLEQDLRSLDGKLAAAGVPALSAHGLYAAWLLGYFSGFDPYLTAQPLAGTPLGAHLPRPHTRRALKGSP</sequence>
<evidence type="ECO:0000313" key="1">
    <source>
        <dbReference type="EMBL" id="RVX42609.1"/>
    </source>
</evidence>
<dbReference type="OrthoDB" id="4808153at2"/>
<accession>A0A438MA59</accession>
<organism evidence="1 2">
    <name type="scientific">Nonomuraea polychroma</name>
    <dbReference type="NCBI Taxonomy" id="46176"/>
    <lineage>
        <taxon>Bacteria</taxon>
        <taxon>Bacillati</taxon>
        <taxon>Actinomycetota</taxon>
        <taxon>Actinomycetes</taxon>
        <taxon>Streptosporangiales</taxon>
        <taxon>Streptosporangiaceae</taxon>
        <taxon>Nonomuraea</taxon>
    </lineage>
</organism>
<protein>
    <submittedName>
        <fullName evidence="1">Uncharacterized protein</fullName>
    </submittedName>
</protein>
<proteinExistence type="predicted"/>
<dbReference type="RefSeq" id="WP_127934667.1">
    <property type="nucleotide sequence ID" value="NZ_SAUN01000001.1"/>
</dbReference>
<gene>
    <name evidence="1" type="ORF">EDD27_5245</name>
</gene>
<comment type="caution">
    <text evidence="1">The sequence shown here is derived from an EMBL/GenBank/DDBJ whole genome shotgun (WGS) entry which is preliminary data.</text>
</comment>
<evidence type="ECO:0000313" key="2">
    <source>
        <dbReference type="Proteomes" id="UP000284824"/>
    </source>
</evidence>